<reference evidence="1 2" key="1">
    <citation type="submission" date="2016-04" db="EMBL/GenBank/DDBJ databases">
        <title>ATOL: Assembling a taxonomically balanced genome-scale reconstruction of the evolutionary history of the Enterobacteriaceae.</title>
        <authorList>
            <person name="Plunkett G.III."/>
            <person name="Neeno-Eckwall E.C."/>
            <person name="Glasner J.D."/>
            <person name="Perna N.T."/>
        </authorList>
    </citation>
    <scope>NUCLEOTIDE SEQUENCE [LARGE SCALE GENOMIC DNA]</scope>
    <source>
        <strain evidence="1 2">ATCC 51604</strain>
    </source>
</reference>
<dbReference type="PATRIC" id="fig|1354253.4.peg.4538"/>
<organism evidence="1 2">
    <name type="scientific">Buttiauxella gaviniae ATCC 51604</name>
    <dbReference type="NCBI Taxonomy" id="1354253"/>
    <lineage>
        <taxon>Bacteria</taxon>
        <taxon>Pseudomonadati</taxon>
        <taxon>Pseudomonadota</taxon>
        <taxon>Gammaproteobacteria</taxon>
        <taxon>Enterobacterales</taxon>
        <taxon>Enterobacteriaceae</taxon>
        <taxon>Buttiauxella</taxon>
    </lineage>
</organism>
<dbReference type="AlphaFoldDB" id="A0A1B7HMF7"/>
<evidence type="ECO:0008006" key="3">
    <source>
        <dbReference type="Google" id="ProtNLM"/>
    </source>
</evidence>
<name>A0A1B7HMF7_9ENTR</name>
<evidence type="ECO:0000313" key="2">
    <source>
        <dbReference type="Proteomes" id="UP000078504"/>
    </source>
</evidence>
<dbReference type="RefSeq" id="WP_064518903.1">
    <property type="nucleotide sequence ID" value="NZ_LXEP01000045.1"/>
</dbReference>
<protein>
    <recommendedName>
        <fullName evidence="3">Baseplate protein</fullName>
    </recommendedName>
</protein>
<evidence type="ECO:0000313" key="1">
    <source>
        <dbReference type="EMBL" id="OAT16800.1"/>
    </source>
</evidence>
<gene>
    <name evidence="1" type="ORF">M977_04419</name>
</gene>
<comment type="caution">
    <text evidence="1">The sequence shown here is derived from an EMBL/GenBank/DDBJ whole genome shotgun (WGS) entry which is preliminary data.</text>
</comment>
<dbReference type="EMBL" id="LXEP01000045">
    <property type="protein sequence ID" value="OAT16800.1"/>
    <property type="molecule type" value="Genomic_DNA"/>
</dbReference>
<dbReference type="Proteomes" id="UP000078504">
    <property type="component" value="Unassembled WGS sequence"/>
</dbReference>
<sequence>MELVNSSGWHGARLPELRGDKYEKLKGALGDVSPDGDSLIGQTIAIVAEDDLNIIEAIGWVFAGFFISMGAGAQLDGMGERFNLPRHGLTRSSAYVIYLLQPHQTISSGDTFTITGSGGDWSPNNDIKENGKTAAGYVLKVKPAAITSGNTFTITISGKPYSTQYQTGDTSDSIITRLHADITTRESSLTTYSTAYGPMLYVADGRSQAQFSFADDVFEIVRAGIPATAWYQSDTEFPSVLFGYVATDDILVLSNGLKGFLIEDDEPYRERIQAAAAAGRVNISSSRPGVRNAVLAVSGVTYASVEVNRGFATNAAGIPGKSIQVFVAGGSDNAIAQAIYDAASAECGFYGDISGTATDGAITETVHFSRQSFQLVYVSVSGAAWDAETTGQPADFVSVAKNTIAAYFSQLEVGRDVFSGQIYARLLTAFSTLTDVSVKVGTAASPTGNKVSVGSGIIAVTDANSVEVS</sequence>
<proteinExistence type="predicted"/>
<accession>A0A1B7HMF7</accession>